<evidence type="ECO:0000313" key="2">
    <source>
        <dbReference type="Proteomes" id="UP000467700"/>
    </source>
</evidence>
<dbReference type="SUPFAM" id="SSF69065">
    <property type="entry name" value="RNase III domain-like"/>
    <property type="match status" value="1"/>
</dbReference>
<protein>
    <submittedName>
        <fullName evidence="1">Uncharacterized protein</fullName>
    </submittedName>
</protein>
<gene>
    <name evidence="1" type="ORF">AAE3_LOCUS4668</name>
</gene>
<sequence length="195" mass="21986">MAFIHASYQLDSGMPFYERMEFLGSLRESLAQIRQARSTRRRVSYFARHSKIQPPKFFCDMIKSLIGAILFDSGGSVDVVRVVVTHLGIMAILEHIVNADVDILHPGSRLSLWTQKNGGQIDCNSRKEGGHMVCSVLVDGVKEVEVLDEWRGKLSREEMKFTAGEKATKAFRPRDVVVEYELLKKKKEAGSKSRG</sequence>
<reference evidence="1 2" key="1">
    <citation type="submission" date="2020-01" db="EMBL/GenBank/DDBJ databases">
        <authorList>
            <person name="Gupta K D."/>
        </authorList>
    </citation>
    <scope>NUCLEOTIDE SEQUENCE [LARGE SCALE GENOMIC DNA]</scope>
</reference>
<name>A0A8S0VRA0_CYCAE</name>
<dbReference type="Proteomes" id="UP000467700">
    <property type="component" value="Unassembled WGS sequence"/>
</dbReference>
<dbReference type="AlphaFoldDB" id="A0A8S0VRA0"/>
<dbReference type="GO" id="GO:0006396">
    <property type="term" value="P:RNA processing"/>
    <property type="evidence" value="ECO:0007669"/>
    <property type="project" value="InterPro"/>
</dbReference>
<comment type="caution">
    <text evidence="1">The sequence shown here is derived from an EMBL/GenBank/DDBJ whole genome shotgun (WGS) entry which is preliminary data.</text>
</comment>
<dbReference type="EMBL" id="CACVBS010000036">
    <property type="protein sequence ID" value="CAA7262745.1"/>
    <property type="molecule type" value="Genomic_DNA"/>
</dbReference>
<proteinExistence type="predicted"/>
<organism evidence="1 2">
    <name type="scientific">Cyclocybe aegerita</name>
    <name type="common">Black poplar mushroom</name>
    <name type="synonym">Agrocybe aegerita</name>
    <dbReference type="NCBI Taxonomy" id="1973307"/>
    <lineage>
        <taxon>Eukaryota</taxon>
        <taxon>Fungi</taxon>
        <taxon>Dikarya</taxon>
        <taxon>Basidiomycota</taxon>
        <taxon>Agaricomycotina</taxon>
        <taxon>Agaricomycetes</taxon>
        <taxon>Agaricomycetidae</taxon>
        <taxon>Agaricales</taxon>
        <taxon>Agaricineae</taxon>
        <taxon>Bolbitiaceae</taxon>
        <taxon>Cyclocybe</taxon>
    </lineage>
</organism>
<accession>A0A8S0VRA0</accession>
<dbReference type="OrthoDB" id="3250172at2759"/>
<dbReference type="GO" id="GO:0004525">
    <property type="term" value="F:ribonuclease III activity"/>
    <property type="evidence" value="ECO:0007669"/>
    <property type="project" value="InterPro"/>
</dbReference>
<keyword evidence="2" id="KW-1185">Reference proteome</keyword>
<dbReference type="Gene3D" id="1.10.1520.10">
    <property type="entry name" value="Ribonuclease III domain"/>
    <property type="match status" value="1"/>
</dbReference>
<dbReference type="InterPro" id="IPR036389">
    <property type="entry name" value="RNase_III_sf"/>
</dbReference>
<evidence type="ECO:0000313" key="1">
    <source>
        <dbReference type="EMBL" id="CAA7262745.1"/>
    </source>
</evidence>